<dbReference type="PANTHER" id="PTHR46528">
    <property type="entry name" value="PROTEIN SON"/>
    <property type="match status" value="1"/>
</dbReference>
<organism evidence="2 3">
    <name type="scientific">Mycena metata</name>
    <dbReference type="NCBI Taxonomy" id="1033252"/>
    <lineage>
        <taxon>Eukaryota</taxon>
        <taxon>Fungi</taxon>
        <taxon>Dikarya</taxon>
        <taxon>Basidiomycota</taxon>
        <taxon>Agaricomycotina</taxon>
        <taxon>Agaricomycetes</taxon>
        <taxon>Agaricomycetidae</taxon>
        <taxon>Agaricales</taxon>
        <taxon>Marasmiineae</taxon>
        <taxon>Mycenaceae</taxon>
        <taxon>Mycena</taxon>
    </lineage>
</organism>
<protein>
    <submittedName>
        <fullName evidence="2">Uncharacterized protein</fullName>
    </submittedName>
</protein>
<evidence type="ECO:0000256" key="1">
    <source>
        <dbReference type="SAM" id="MobiDB-lite"/>
    </source>
</evidence>
<name>A0AAD7MSB9_9AGAR</name>
<feature type="compositionally biased region" description="Low complexity" evidence="1">
    <location>
        <begin position="178"/>
        <end position="192"/>
    </location>
</feature>
<feature type="compositionally biased region" description="Acidic residues" evidence="1">
    <location>
        <begin position="75"/>
        <end position="87"/>
    </location>
</feature>
<feature type="region of interest" description="Disordered" evidence="1">
    <location>
        <begin position="1"/>
        <end position="229"/>
    </location>
</feature>
<accession>A0AAD7MSB9</accession>
<evidence type="ECO:0000313" key="2">
    <source>
        <dbReference type="EMBL" id="KAJ7728636.1"/>
    </source>
</evidence>
<feature type="compositionally biased region" description="Basic residues" evidence="1">
    <location>
        <begin position="44"/>
        <end position="62"/>
    </location>
</feature>
<evidence type="ECO:0000313" key="3">
    <source>
        <dbReference type="Proteomes" id="UP001215598"/>
    </source>
</evidence>
<dbReference type="AlphaFoldDB" id="A0AAD7MSB9"/>
<feature type="compositionally biased region" description="Basic residues" evidence="1">
    <location>
        <begin position="731"/>
        <end position="741"/>
    </location>
</feature>
<dbReference type="EMBL" id="JARKIB010000171">
    <property type="protein sequence ID" value="KAJ7728636.1"/>
    <property type="molecule type" value="Genomic_DNA"/>
</dbReference>
<feature type="compositionally biased region" description="Basic and acidic residues" evidence="1">
    <location>
        <begin position="632"/>
        <end position="652"/>
    </location>
</feature>
<dbReference type="GO" id="GO:0051726">
    <property type="term" value="P:regulation of cell cycle"/>
    <property type="evidence" value="ECO:0007669"/>
    <property type="project" value="InterPro"/>
</dbReference>
<feature type="compositionally biased region" description="Low complexity" evidence="1">
    <location>
        <begin position="769"/>
        <end position="791"/>
    </location>
</feature>
<feature type="compositionally biased region" description="Basic and acidic residues" evidence="1">
    <location>
        <begin position="88"/>
        <end position="114"/>
    </location>
</feature>
<dbReference type="GO" id="GO:0003723">
    <property type="term" value="F:RNA binding"/>
    <property type="evidence" value="ECO:0007669"/>
    <property type="project" value="InterPro"/>
</dbReference>
<dbReference type="InterPro" id="IPR032922">
    <property type="entry name" value="SON"/>
</dbReference>
<dbReference type="Proteomes" id="UP001215598">
    <property type="component" value="Unassembled WGS sequence"/>
</dbReference>
<feature type="compositionally biased region" description="Basic and acidic residues" evidence="1">
    <location>
        <begin position="199"/>
        <end position="215"/>
    </location>
</feature>
<feature type="compositionally biased region" description="Basic residues" evidence="1">
    <location>
        <begin position="671"/>
        <end position="682"/>
    </location>
</feature>
<feature type="region of interest" description="Disordered" evidence="1">
    <location>
        <begin position="243"/>
        <end position="269"/>
    </location>
</feature>
<feature type="compositionally biased region" description="Basic residues" evidence="1">
    <location>
        <begin position="694"/>
        <end position="705"/>
    </location>
</feature>
<proteinExistence type="predicted"/>
<feature type="compositionally biased region" description="Basic residues" evidence="1">
    <location>
        <begin position="586"/>
        <end position="603"/>
    </location>
</feature>
<feature type="compositionally biased region" description="Pro residues" evidence="1">
    <location>
        <begin position="115"/>
        <end position="141"/>
    </location>
</feature>
<reference evidence="2" key="1">
    <citation type="submission" date="2023-03" db="EMBL/GenBank/DDBJ databases">
        <title>Massive genome expansion in bonnet fungi (Mycena s.s.) driven by repeated elements and novel gene families across ecological guilds.</title>
        <authorList>
            <consortium name="Lawrence Berkeley National Laboratory"/>
            <person name="Harder C.B."/>
            <person name="Miyauchi S."/>
            <person name="Viragh M."/>
            <person name="Kuo A."/>
            <person name="Thoen E."/>
            <person name="Andreopoulos B."/>
            <person name="Lu D."/>
            <person name="Skrede I."/>
            <person name="Drula E."/>
            <person name="Henrissat B."/>
            <person name="Morin E."/>
            <person name="Kohler A."/>
            <person name="Barry K."/>
            <person name="LaButti K."/>
            <person name="Morin E."/>
            <person name="Salamov A."/>
            <person name="Lipzen A."/>
            <person name="Mereny Z."/>
            <person name="Hegedus B."/>
            <person name="Baldrian P."/>
            <person name="Stursova M."/>
            <person name="Weitz H."/>
            <person name="Taylor A."/>
            <person name="Grigoriev I.V."/>
            <person name="Nagy L.G."/>
            <person name="Martin F."/>
            <person name="Kauserud H."/>
        </authorList>
    </citation>
    <scope>NUCLEOTIDE SEQUENCE</scope>
    <source>
        <strain evidence="2">CBHHK182m</strain>
    </source>
</reference>
<dbReference type="PANTHER" id="PTHR46528:SF1">
    <property type="entry name" value="PROTEIN SON"/>
    <property type="match status" value="1"/>
</dbReference>
<feature type="compositionally biased region" description="Basic and acidic residues" evidence="1">
    <location>
        <begin position="660"/>
        <end position="670"/>
    </location>
</feature>
<feature type="compositionally biased region" description="Basic and acidic residues" evidence="1">
    <location>
        <begin position="142"/>
        <end position="171"/>
    </location>
</feature>
<keyword evidence="3" id="KW-1185">Reference proteome</keyword>
<dbReference type="GO" id="GO:0043484">
    <property type="term" value="P:regulation of RNA splicing"/>
    <property type="evidence" value="ECO:0007669"/>
    <property type="project" value="InterPro"/>
</dbReference>
<feature type="region of interest" description="Disordered" evidence="1">
    <location>
        <begin position="579"/>
        <end position="791"/>
    </location>
</feature>
<gene>
    <name evidence="2" type="ORF">B0H16DRAFT_1777438</name>
</gene>
<comment type="caution">
    <text evidence="2">The sequence shown here is derived from an EMBL/GenBank/DDBJ whole genome shotgun (WGS) entry which is preliminary data.</text>
</comment>
<sequence length="1109" mass="122879">MSPLDVPLRKESQVNFCPLPRPRQQMTKTRSSKKVNPPPAGKARNNKKPPAKAKKAQPKKKPPVPQKKAAQNPESGEEEDELQEDIDLNPHDDTAAKGDKGDKSTPPRPDKPDDAPPAPPRTDDTPPTPPRTDDAPPPPSEKPADKPHDDTAAKGDKGDKSTPPRPDKPDDAPPAPPRTNDATPTPPRTNDTPPAPPRTNDKPLDDDAAKGDKGDNAAGKRLAPSIVANPHAVPGAALILDGASWSARNPDDPAQPPPKQQKKVELTEAEKAELRLKRELKAKAKEAYQDEIAAFEKEMTDRAEELAKRFEKKPANVKQDLRGKTSLAHQRSATLHNAKLWRFSKEINADREPGEKIKPPELQRLLKEAPEYQDMTEEEEALLLQEHVEHAEHKGVKKSGTRLNNAASSRDCSAFARRIEIEATLLYRRTGALAFLTIGRSDVNDTIHPLVVGAPEAMEYFPRVLHTTNEQFALRFDNWGCNKHAVGVDLTYSRLRRECTMMITDGLERKVNKRVEMRYKDYDCFILDHGFELQGWPESVEFMCPSDLGTVERLRPLYDALISGSCRWERLTPEKRKEIEAALPSKPKKTSGKKSGKAALSKRKRDDDDDDDEVDEDSDDGRAKPKKRRRTNLKDYTTEERADHKRKMERDKKARQRKKLREEGKEEQEKPKKKSSGTKKRTRSEDSDDEPPAKKSKSSVKRKIVSRPTIDDTDDDANADEGYSPDEKAKALKRLSRRRGASARSPSPAPNKNYALLKSLAADSRKKGASASKSTSTSKSGSTSKSVSTSKLPKSLSTIFNEYEGSEEEEESSGHVPLEHVNSPVEVGLKGAHIIKSAWCNGNTPGASNIVTNFDVQHGTLKPFPATNTMSFYSHTIYMVSEDVPPTAETWSRCPSSPGVPLVAYCPVSTLSEGFTSLNVPTPPVRPFYNHVPFVPPPHMYRTRDAIPTPANKWKENVPLVPPPQMYQARDPISRCEKNVPFVPPPRVYRARDVPLNVPPTVIPVPAPPLYASPSPRGTVPRGPPPVPGGLWQAEVYLGPHLGGINVVPQVPLRMVTTTLNLSTPPPASVQTPFHVFCPATPPAVTLANQDRLDFSHYTGMFVVDHKRR</sequence>
<feature type="compositionally biased region" description="Acidic residues" evidence="1">
    <location>
        <begin position="607"/>
        <end position="619"/>
    </location>
</feature>